<evidence type="ECO:0000313" key="2">
    <source>
        <dbReference type="Proteomes" id="UP000278143"/>
    </source>
</evidence>
<accession>A0A4P9Z8J0</accession>
<evidence type="ECO:0000313" key="1">
    <source>
        <dbReference type="EMBL" id="RKP28060.1"/>
    </source>
</evidence>
<gene>
    <name evidence="1" type="ORF">SYNPS1DRAFT_20587</name>
</gene>
<sequence>MNDQRVATLILAKTSLRLGDTLRGVLDFGHAALACYHVSISLETMETLAPGYARGNADQVRRLSRRSHAEWHSYCHQLSRQGFSLAIPPEQSPGFETNARK</sequence>
<dbReference type="InterPro" id="IPR014848">
    <property type="entry name" value="Rgp1"/>
</dbReference>
<proteinExistence type="predicted"/>
<protein>
    <submittedName>
        <fullName evidence="1">Reduced growth phenotype protein 1</fullName>
    </submittedName>
</protein>
<name>A0A4P9Z8J0_9FUNG</name>
<dbReference type="EMBL" id="KZ989123">
    <property type="protein sequence ID" value="RKP28060.1"/>
    <property type="molecule type" value="Genomic_DNA"/>
</dbReference>
<reference evidence="2" key="1">
    <citation type="journal article" date="2018" name="Nat. Microbiol.">
        <title>Leveraging single-cell genomics to expand the fungal tree of life.</title>
        <authorList>
            <person name="Ahrendt S.R."/>
            <person name="Quandt C.A."/>
            <person name="Ciobanu D."/>
            <person name="Clum A."/>
            <person name="Salamov A."/>
            <person name="Andreopoulos B."/>
            <person name="Cheng J.F."/>
            <person name="Woyke T."/>
            <person name="Pelin A."/>
            <person name="Henrissat B."/>
            <person name="Reynolds N.K."/>
            <person name="Benny G.L."/>
            <person name="Smith M.E."/>
            <person name="James T.Y."/>
            <person name="Grigoriev I.V."/>
        </authorList>
    </citation>
    <scope>NUCLEOTIDE SEQUENCE [LARGE SCALE GENOMIC DNA]</scope>
    <source>
        <strain evidence="2">Benny S71-1</strain>
    </source>
</reference>
<keyword evidence="2" id="KW-1185">Reference proteome</keyword>
<dbReference type="Pfam" id="PF08737">
    <property type="entry name" value="Rgp1"/>
    <property type="match status" value="1"/>
</dbReference>
<dbReference type="Proteomes" id="UP000278143">
    <property type="component" value="Unassembled WGS sequence"/>
</dbReference>
<dbReference type="OrthoDB" id="1918at2759"/>
<dbReference type="AlphaFoldDB" id="A0A4P9Z8J0"/>
<dbReference type="PANTHER" id="PTHR12507">
    <property type="entry name" value="REDUCED GROWTH PHENOTYPE 1 RGP1, YEAST -RELATED"/>
    <property type="match status" value="1"/>
</dbReference>
<organism evidence="1 2">
    <name type="scientific">Syncephalis pseudoplumigaleata</name>
    <dbReference type="NCBI Taxonomy" id="1712513"/>
    <lineage>
        <taxon>Eukaryota</taxon>
        <taxon>Fungi</taxon>
        <taxon>Fungi incertae sedis</taxon>
        <taxon>Zoopagomycota</taxon>
        <taxon>Zoopagomycotina</taxon>
        <taxon>Zoopagomycetes</taxon>
        <taxon>Zoopagales</taxon>
        <taxon>Piptocephalidaceae</taxon>
        <taxon>Syncephalis</taxon>
    </lineage>
</organism>